<keyword evidence="2" id="KW-0547">Nucleotide-binding</keyword>
<evidence type="ECO:0000256" key="2">
    <source>
        <dbReference type="ARBA" id="ARBA00022741"/>
    </source>
</evidence>
<dbReference type="AlphaFoldDB" id="A0A5B8U5W4"/>
<organism evidence="5 6">
    <name type="scientific">Baekduia soli</name>
    <dbReference type="NCBI Taxonomy" id="496014"/>
    <lineage>
        <taxon>Bacteria</taxon>
        <taxon>Bacillati</taxon>
        <taxon>Actinomycetota</taxon>
        <taxon>Thermoleophilia</taxon>
        <taxon>Solirubrobacterales</taxon>
        <taxon>Baekduiaceae</taxon>
        <taxon>Baekduia</taxon>
    </lineage>
</organism>
<dbReference type="Proteomes" id="UP000321805">
    <property type="component" value="Chromosome"/>
</dbReference>
<evidence type="ECO:0000256" key="1">
    <source>
        <dbReference type="ARBA" id="ARBA00006914"/>
    </source>
</evidence>
<dbReference type="Pfam" id="PF22977">
    <property type="entry name" value="WHD"/>
    <property type="match status" value="1"/>
</dbReference>
<evidence type="ECO:0000259" key="4">
    <source>
        <dbReference type="SMART" id="SM00382"/>
    </source>
</evidence>
<proteinExistence type="inferred from homology"/>
<dbReference type="InterPro" id="IPR003593">
    <property type="entry name" value="AAA+_ATPase"/>
</dbReference>
<dbReference type="Pfam" id="PF00004">
    <property type="entry name" value="AAA"/>
    <property type="match status" value="1"/>
</dbReference>
<protein>
    <submittedName>
        <fullName evidence="5">AAA family ATPase</fullName>
    </submittedName>
</protein>
<dbReference type="OrthoDB" id="9802352at2"/>
<dbReference type="CDD" id="cd19481">
    <property type="entry name" value="RecA-like_protease"/>
    <property type="match status" value="1"/>
</dbReference>
<keyword evidence="6" id="KW-1185">Reference proteome</keyword>
<evidence type="ECO:0000256" key="3">
    <source>
        <dbReference type="ARBA" id="ARBA00022840"/>
    </source>
</evidence>
<dbReference type="EMBL" id="CP042430">
    <property type="protein sequence ID" value="QEC48473.1"/>
    <property type="molecule type" value="Genomic_DNA"/>
</dbReference>
<evidence type="ECO:0000313" key="6">
    <source>
        <dbReference type="Proteomes" id="UP000321805"/>
    </source>
</evidence>
<accession>A0A5B8U5W4</accession>
<dbReference type="Gene3D" id="3.40.50.300">
    <property type="entry name" value="P-loop containing nucleotide triphosphate hydrolases"/>
    <property type="match status" value="1"/>
</dbReference>
<keyword evidence="3" id="KW-0067">ATP-binding</keyword>
<name>A0A5B8U5W4_9ACTN</name>
<dbReference type="InterPro" id="IPR054472">
    <property type="entry name" value="WHD"/>
</dbReference>
<feature type="domain" description="AAA+ ATPase" evidence="4">
    <location>
        <begin position="436"/>
        <end position="568"/>
    </location>
</feature>
<comment type="similarity">
    <text evidence="1">Belongs to the AAA ATPase family.</text>
</comment>
<dbReference type="GO" id="GO:0016887">
    <property type="term" value="F:ATP hydrolysis activity"/>
    <property type="evidence" value="ECO:0007669"/>
    <property type="project" value="InterPro"/>
</dbReference>
<sequence>MASTAEPTHDWFSFLDARVATAVRAAALRDTSPDEALRGLYISDEQALALADEAGAIGAQPRLERAAQRLGLDALDAAVLAVCAAPELHPRFGRLFAYLQDDVTRRLPSPRLAADLLAGDGIEPGEVLGCFGPRARLSTCGAVRLVGSEPSVPLAERAAKLGDRLAGFLLGAPALAESGAPLPLRRLAPQPMPEGRDDALARIASLLGSGSALPVLVCGPDAGPLVAAAAGRPLVLVDARTLEDPVVLPDAVLAAALEGAVLCLDGLRDLAPPERARVIAALDAHRGAIVLLAASGAEALAVNARAVLSVEVPLPGFAERRQAWERRTGGADAHDVAAKFRLSLQQIDDAAEVSLVAARAAGRGQPSPADLDLGARHASSSQLGELATRLPAGPVWEELVLPDRQRDRLRSISAYLRHRDRVLSDWGYERTVARTQGIKVLFAGESGTGKTMASQVLASELGLDIFRVDLATVVSKYIGETEKNLERIFGAADGSNAILFFDEADALFGKRSEVSDAHDRYANIEVAYLLQRMEAYPGAVILATNFKRNIDDAFLRRLDVVVDFPFPEAEDRRRIWELLLPAEAPVDADLDLDFLATQFKLSGGAIRNCSLAAAFLAADEDTAIGMRHLVLAVAQEYAKQGRLTLEADFGGFHDLVRMRGTVA</sequence>
<dbReference type="GO" id="GO:0005524">
    <property type="term" value="F:ATP binding"/>
    <property type="evidence" value="ECO:0007669"/>
    <property type="project" value="UniProtKB-KW"/>
</dbReference>
<dbReference type="SMART" id="SM00382">
    <property type="entry name" value="AAA"/>
    <property type="match status" value="1"/>
</dbReference>
<dbReference type="KEGG" id="bsol:FSW04_13445"/>
<reference evidence="5 6" key="1">
    <citation type="journal article" date="2018" name="J. Microbiol.">
        <title>Baekduia soli gen. nov., sp. nov., a novel bacterium isolated from the soil of Baekdu Mountain and proposal of a novel family name, Baekduiaceae fam. nov.</title>
        <authorList>
            <person name="An D.S."/>
            <person name="Siddiqi M.Z."/>
            <person name="Kim K.H."/>
            <person name="Yu H.S."/>
            <person name="Im W.T."/>
        </authorList>
    </citation>
    <scope>NUCLEOTIDE SEQUENCE [LARGE SCALE GENOMIC DNA]</scope>
    <source>
        <strain evidence="5 6">BR7-21</strain>
    </source>
</reference>
<gene>
    <name evidence="5" type="ORF">FSW04_13445</name>
</gene>
<dbReference type="SUPFAM" id="SSF52540">
    <property type="entry name" value="P-loop containing nucleoside triphosphate hydrolases"/>
    <property type="match status" value="1"/>
</dbReference>
<evidence type="ECO:0000313" key="5">
    <source>
        <dbReference type="EMBL" id="QEC48473.1"/>
    </source>
</evidence>
<dbReference type="RefSeq" id="WP_146920045.1">
    <property type="nucleotide sequence ID" value="NZ_CP042430.1"/>
</dbReference>
<dbReference type="InterPro" id="IPR050221">
    <property type="entry name" value="26S_Proteasome_ATPase"/>
</dbReference>
<dbReference type="InterPro" id="IPR027417">
    <property type="entry name" value="P-loop_NTPase"/>
</dbReference>
<dbReference type="InterPro" id="IPR003959">
    <property type="entry name" value="ATPase_AAA_core"/>
</dbReference>
<dbReference type="PANTHER" id="PTHR23073">
    <property type="entry name" value="26S PROTEASOME REGULATORY SUBUNIT"/>
    <property type="match status" value="1"/>
</dbReference>